<dbReference type="AlphaFoldDB" id="A0AA90JEI6"/>
<protein>
    <submittedName>
        <fullName evidence="1">Uncharacterized protein</fullName>
    </submittedName>
</protein>
<sequence>MRFFVCTLCLLGLIVPSFETKALTFEELPVKQASKQWEVQIGKAEAGNGMAKPEKGAFHTYAVEIKNIGHDVASAEIFLYRDEPNSSTKFSLWNIPHENAVSLAKSLNDGSPVKHRNLLLAENATELEVDIIWTEKGSEGRPLKESFIFKGDES</sequence>
<dbReference type="EMBL" id="JALAXI010000017">
    <property type="protein sequence ID" value="MCY9282029.1"/>
    <property type="molecule type" value="Genomic_DNA"/>
</dbReference>
<proteinExistence type="predicted"/>
<evidence type="ECO:0000313" key="2">
    <source>
        <dbReference type="Proteomes" id="UP001066455"/>
    </source>
</evidence>
<dbReference type="RefSeq" id="WP_268305968.1">
    <property type="nucleotide sequence ID" value="NZ_JALAXE010000003.1"/>
</dbReference>
<gene>
    <name evidence="1" type="ORF">MOE73_18355</name>
</gene>
<name>A0AA90JEI6_9BACI</name>
<dbReference type="Proteomes" id="UP001066455">
    <property type="component" value="Unassembled WGS sequence"/>
</dbReference>
<evidence type="ECO:0000313" key="1">
    <source>
        <dbReference type="EMBL" id="MCY9282029.1"/>
    </source>
</evidence>
<reference evidence="1" key="1">
    <citation type="submission" date="2022-02" db="EMBL/GenBank/DDBJ databases">
        <title>Crop Bioprotection Bacillus Genome Sequencing.</title>
        <authorList>
            <person name="Dunlap C."/>
        </authorList>
    </citation>
    <scope>NUCLEOTIDE SEQUENCE</scope>
    <source>
        <strain evidence="1">T20C14</strain>
    </source>
</reference>
<organism evidence="1 2">
    <name type="scientific">Bacillus haynesii</name>
    <dbReference type="NCBI Taxonomy" id="1925021"/>
    <lineage>
        <taxon>Bacteria</taxon>
        <taxon>Bacillati</taxon>
        <taxon>Bacillota</taxon>
        <taxon>Bacilli</taxon>
        <taxon>Bacillales</taxon>
        <taxon>Bacillaceae</taxon>
        <taxon>Bacillus</taxon>
    </lineage>
</organism>
<comment type="caution">
    <text evidence="1">The sequence shown here is derived from an EMBL/GenBank/DDBJ whole genome shotgun (WGS) entry which is preliminary data.</text>
</comment>
<accession>A0AA90JEI6</accession>